<evidence type="ECO:0000256" key="1">
    <source>
        <dbReference type="SAM" id="Phobius"/>
    </source>
</evidence>
<feature type="transmembrane region" description="Helical" evidence="1">
    <location>
        <begin position="14"/>
        <end position="35"/>
    </location>
</feature>
<dbReference type="RefSeq" id="WP_123215960.1">
    <property type="nucleotide sequence ID" value="NZ_RJTM01000072.1"/>
</dbReference>
<accession>A0A3N0EH72</accession>
<reference evidence="2 3" key="1">
    <citation type="submission" date="2018-10" db="EMBL/GenBank/DDBJ databases">
        <title>Sinomicrobium pectinilyticum sp. nov., a pectinase-producing bacterium isolated from alkaline and saline soil, and emended description of the genus Sinomicrobium.</title>
        <authorList>
            <person name="Cheng B."/>
            <person name="Li C."/>
            <person name="Lai Q."/>
            <person name="Du M."/>
            <person name="Shao Z."/>
            <person name="Xu P."/>
            <person name="Yang C."/>
        </authorList>
    </citation>
    <scope>NUCLEOTIDE SEQUENCE [LARGE SCALE GENOMIC DNA]</scope>
    <source>
        <strain evidence="2 3">5DNS001</strain>
    </source>
</reference>
<dbReference type="AlphaFoldDB" id="A0A3N0EH72"/>
<keyword evidence="1" id="KW-0472">Membrane</keyword>
<comment type="caution">
    <text evidence="2">The sequence shown here is derived from an EMBL/GenBank/DDBJ whole genome shotgun (WGS) entry which is preliminary data.</text>
</comment>
<dbReference type="OrthoDB" id="893974at2"/>
<evidence type="ECO:0008006" key="4">
    <source>
        <dbReference type="Google" id="ProtNLM"/>
    </source>
</evidence>
<keyword evidence="1" id="KW-0812">Transmembrane</keyword>
<keyword evidence="3" id="KW-1185">Reference proteome</keyword>
<organism evidence="2 3">
    <name type="scientific">Sinomicrobium pectinilyticum</name>
    <dbReference type="NCBI Taxonomy" id="1084421"/>
    <lineage>
        <taxon>Bacteria</taxon>
        <taxon>Pseudomonadati</taxon>
        <taxon>Bacteroidota</taxon>
        <taxon>Flavobacteriia</taxon>
        <taxon>Flavobacteriales</taxon>
        <taxon>Flavobacteriaceae</taxon>
        <taxon>Sinomicrobium</taxon>
    </lineage>
</organism>
<sequence length="129" mass="14533">MEQVQRKYNRIEQISFFLGVLILVTLIGDLTYQLATNENAPPHLLVISKYEPSMPGYTYRVEIENTGDKTAEAVNIQLSLFQNGKSAETATLELKYVPAQSKETAWVSFNNEKQTSDSLKVTSLTFVKP</sequence>
<gene>
    <name evidence="2" type="ORF">ED312_10470</name>
</gene>
<evidence type="ECO:0000313" key="2">
    <source>
        <dbReference type="EMBL" id="RNL87226.1"/>
    </source>
</evidence>
<name>A0A3N0EH72_SINP1</name>
<dbReference type="Proteomes" id="UP000267469">
    <property type="component" value="Unassembled WGS sequence"/>
</dbReference>
<proteinExistence type="predicted"/>
<keyword evidence="1" id="KW-1133">Transmembrane helix</keyword>
<dbReference type="EMBL" id="RJTM01000072">
    <property type="protein sequence ID" value="RNL87226.1"/>
    <property type="molecule type" value="Genomic_DNA"/>
</dbReference>
<evidence type="ECO:0000313" key="3">
    <source>
        <dbReference type="Proteomes" id="UP000267469"/>
    </source>
</evidence>
<protein>
    <recommendedName>
        <fullName evidence="4">CARDB domain-containing protein</fullName>
    </recommendedName>
</protein>